<dbReference type="EC" id="1.16.3.2" evidence="8"/>
<dbReference type="InterPro" id="IPR041719">
    <property type="entry name" value="Ferritin_prok"/>
</dbReference>
<dbReference type="GO" id="GO:0008198">
    <property type="term" value="F:ferrous iron binding"/>
    <property type="evidence" value="ECO:0007669"/>
    <property type="project" value="TreeGrafter"/>
</dbReference>
<keyword evidence="5 7" id="KW-0408">Iron</keyword>
<feature type="binding site" evidence="7">
    <location>
        <position position="62"/>
    </location>
    <ligand>
        <name>Fe cation</name>
        <dbReference type="ChEBI" id="CHEBI:24875"/>
        <label>1</label>
    </ligand>
</feature>
<dbReference type="GO" id="GO:0016491">
    <property type="term" value="F:oxidoreductase activity"/>
    <property type="evidence" value="ECO:0007669"/>
    <property type="project" value="UniProtKB-KW"/>
</dbReference>
<evidence type="ECO:0000259" key="9">
    <source>
        <dbReference type="PROSITE" id="PS50905"/>
    </source>
</evidence>
<dbReference type="CDD" id="cd01055">
    <property type="entry name" value="Nonheme_Ferritin"/>
    <property type="match status" value="1"/>
</dbReference>
<dbReference type="GO" id="GO:0006826">
    <property type="term" value="P:iron ion transport"/>
    <property type="evidence" value="ECO:0007669"/>
    <property type="project" value="InterPro"/>
</dbReference>
<keyword evidence="2 8" id="KW-0409">Iron storage</keyword>
<dbReference type="GO" id="GO:0008199">
    <property type="term" value="F:ferric iron binding"/>
    <property type="evidence" value="ECO:0007669"/>
    <property type="project" value="InterPro"/>
</dbReference>
<evidence type="ECO:0000313" key="10">
    <source>
        <dbReference type="EMBL" id="MPR32710.1"/>
    </source>
</evidence>
<comment type="function">
    <text evidence="6">May alleviate iron toxicity in the presence of oxygen.</text>
</comment>
<dbReference type="FunFam" id="1.20.1260.10:FF:000001">
    <property type="entry name" value="Non-heme ferritin"/>
    <property type="match status" value="1"/>
</dbReference>
<keyword evidence="8" id="KW-0963">Cytoplasm</keyword>
<dbReference type="RefSeq" id="WP_152757385.1">
    <property type="nucleotide sequence ID" value="NZ_WHLY01000002.1"/>
</dbReference>
<evidence type="ECO:0000256" key="4">
    <source>
        <dbReference type="ARBA" id="ARBA00023002"/>
    </source>
</evidence>
<evidence type="ECO:0000256" key="5">
    <source>
        <dbReference type="ARBA" id="ARBA00023004"/>
    </source>
</evidence>
<evidence type="ECO:0000256" key="7">
    <source>
        <dbReference type="PIRSR" id="PIRSR601519-1"/>
    </source>
</evidence>
<feature type="binding site" evidence="7">
    <location>
        <position position="136"/>
    </location>
    <ligand>
        <name>Fe cation</name>
        <dbReference type="ChEBI" id="CHEBI:24875"/>
        <label>1</label>
    </ligand>
</feature>
<comment type="caution">
    <text evidence="10">The sequence shown here is derived from an EMBL/GenBank/DDBJ whole genome shotgun (WGS) entry which is preliminary data.</text>
</comment>
<proteinExistence type="inferred from homology"/>
<feature type="domain" description="Ferritin-like diiron" evidence="9">
    <location>
        <begin position="9"/>
        <end position="154"/>
    </location>
</feature>
<sequence>MKDLVRLHTSLTEEIEAALNDQCKMEAEASLKYLAMAAWLDRNGFDYSAGYLYAQAEEEREHFLKIFKYITEVGGVAITPTPNEVQQEFGSLRDVFETALQGEIAVTHSINRIVAKCRELNDYATEEFMMWYVREQREEEHNARRVMELFELIDANSSTGRFVLDEEISKVGRRVS</sequence>
<dbReference type="PANTHER" id="PTHR11431:SF127">
    <property type="entry name" value="BACTERIAL NON-HEME FERRITIN"/>
    <property type="match status" value="1"/>
</dbReference>
<keyword evidence="3 7" id="KW-0479">Metal-binding</keyword>
<dbReference type="PANTHER" id="PTHR11431">
    <property type="entry name" value="FERRITIN"/>
    <property type="match status" value="1"/>
</dbReference>
<dbReference type="InterPro" id="IPR009078">
    <property type="entry name" value="Ferritin-like_SF"/>
</dbReference>
<dbReference type="InterPro" id="IPR009040">
    <property type="entry name" value="Ferritin-like_diiron"/>
</dbReference>
<dbReference type="GO" id="GO:0005737">
    <property type="term" value="C:cytoplasm"/>
    <property type="evidence" value="ECO:0007669"/>
    <property type="project" value="UniProtKB-SubCell"/>
</dbReference>
<evidence type="ECO:0000256" key="3">
    <source>
        <dbReference type="ARBA" id="ARBA00022723"/>
    </source>
</evidence>
<reference evidence="10 11" key="1">
    <citation type="submission" date="2019-10" db="EMBL/GenBank/DDBJ databases">
        <title>Draft Genome Sequence of Cytophagaceae sp. SJW1-29.</title>
        <authorList>
            <person name="Choi A."/>
        </authorList>
    </citation>
    <scope>NUCLEOTIDE SEQUENCE [LARGE SCALE GENOMIC DNA]</scope>
    <source>
        <strain evidence="10 11">SJW1-29</strain>
    </source>
</reference>
<dbReference type="InterPro" id="IPR012347">
    <property type="entry name" value="Ferritin-like"/>
</dbReference>
<feature type="binding site" evidence="7">
    <location>
        <position position="59"/>
    </location>
    <ligand>
        <name>Fe cation</name>
        <dbReference type="ChEBI" id="CHEBI:24875"/>
        <label>1</label>
    </ligand>
</feature>
<evidence type="ECO:0000256" key="1">
    <source>
        <dbReference type="ARBA" id="ARBA00006950"/>
    </source>
</evidence>
<dbReference type="Pfam" id="PF00210">
    <property type="entry name" value="Ferritin"/>
    <property type="match status" value="1"/>
</dbReference>
<dbReference type="AlphaFoldDB" id="A0A7C9FBJ2"/>
<gene>
    <name evidence="10" type="ORF">GBK04_04915</name>
</gene>
<evidence type="ECO:0000256" key="2">
    <source>
        <dbReference type="ARBA" id="ARBA00022434"/>
    </source>
</evidence>
<dbReference type="InterPro" id="IPR008331">
    <property type="entry name" value="Ferritin_DPS_dom"/>
</dbReference>
<accession>A0A7C9FBJ2</accession>
<keyword evidence="11" id="KW-1185">Reference proteome</keyword>
<comment type="function">
    <text evidence="8">Iron-storage protein.</text>
</comment>
<comment type="similarity">
    <text evidence="1 8">Belongs to the ferritin family. Prokaryotic subfamily.</text>
</comment>
<evidence type="ECO:0000256" key="6">
    <source>
        <dbReference type="ARBA" id="ARBA00054546"/>
    </source>
</evidence>
<name>A0A7C9FBJ2_9BACT</name>
<comment type="subcellular location">
    <subcellularLocation>
        <location evidence="8">Cytoplasm</location>
    </subcellularLocation>
</comment>
<organism evidence="10 11">
    <name type="scientific">Salmonirosea aquatica</name>
    <dbReference type="NCBI Taxonomy" id="2654236"/>
    <lineage>
        <taxon>Bacteria</taxon>
        <taxon>Pseudomonadati</taxon>
        <taxon>Bacteroidota</taxon>
        <taxon>Cytophagia</taxon>
        <taxon>Cytophagales</taxon>
        <taxon>Spirosomataceae</taxon>
        <taxon>Salmonirosea</taxon>
    </lineage>
</organism>
<comment type="catalytic activity">
    <reaction evidence="8">
        <text>4 Fe(2+) + O2 + 6 H2O = 4 iron(III) oxide-hydroxide + 12 H(+)</text>
        <dbReference type="Rhea" id="RHEA:11972"/>
        <dbReference type="ChEBI" id="CHEBI:15377"/>
        <dbReference type="ChEBI" id="CHEBI:15378"/>
        <dbReference type="ChEBI" id="CHEBI:15379"/>
        <dbReference type="ChEBI" id="CHEBI:29033"/>
        <dbReference type="ChEBI" id="CHEBI:78619"/>
        <dbReference type="EC" id="1.16.3.2"/>
    </reaction>
</comment>
<feature type="binding site" evidence="7">
    <location>
        <position position="26"/>
    </location>
    <ligand>
        <name>Fe cation</name>
        <dbReference type="ChEBI" id="CHEBI:24875"/>
        <label>1</label>
    </ligand>
</feature>
<evidence type="ECO:0000256" key="8">
    <source>
        <dbReference type="RuleBase" id="RU361145"/>
    </source>
</evidence>
<dbReference type="GO" id="GO:0042802">
    <property type="term" value="F:identical protein binding"/>
    <property type="evidence" value="ECO:0007669"/>
    <property type="project" value="UniProtKB-ARBA"/>
</dbReference>
<feature type="binding site" evidence="7">
    <location>
        <position position="103"/>
    </location>
    <ligand>
        <name>Fe cation</name>
        <dbReference type="ChEBI" id="CHEBI:24875"/>
        <label>1</label>
    </ligand>
</feature>
<dbReference type="PROSITE" id="PS50905">
    <property type="entry name" value="FERRITIN_LIKE"/>
    <property type="match status" value="1"/>
</dbReference>
<dbReference type="SUPFAM" id="SSF47240">
    <property type="entry name" value="Ferritin-like"/>
    <property type="match status" value="1"/>
</dbReference>
<dbReference type="GO" id="GO:0006879">
    <property type="term" value="P:intracellular iron ion homeostasis"/>
    <property type="evidence" value="ECO:0007669"/>
    <property type="project" value="UniProtKB-KW"/>
</dbReference>
<dbReference type="EMBL" id="WHLY01000002">
    <property type="protein sequence ID" value="MPR32710.1"/>
    <property type="molecule type" value="Genomic_DNA"/>
</dbReference>
<dbReference type="Proteomes" id="UP000479293">
    <property type="component" value="Unassembled WGS sequence"/>
</dbReference>
<evidence type="ECO:0000313" key="11">
    <source>
        <dbReference type="Proteomes" id="UP000479293"/>
    </source>
</evidence>
<dbReference type="Gene3D" id="1.20.1260.10">
    <property type="match status" value="1"/>
</dbReference>
<protein>
    <recommendedName>
        <fullName evidence="8">Ferritin</fullName>
        <ecNumber evidence="8">1.16.3.2</ecNumber>
    </recommendedName>
</protein>
<dbReference type="InterPro" id="IPR001519">
    <property type="entry name" value="Ferritin"/>
</dbReference>
<keyword evidence="4" id="KW-0560">Oxidoreductase</keyword>